<dbReference type="Proteomes" id="UP000076078">
    <property type="component" value="Unassembled WGS sequence"/>
</dbReference>
<dbReference type="AlphaFoldDB" id="A0A151ZS31"/>
<accession>A0A151ZS31</accession>
<evidence type="ECO:0000256" key="1">
    <source>
        <dbReference type="SAM" id="MobiDB-lite"/>
    </source>
</evidence>
<name>A0A151ZS31_TIELA</name>
<dbReference type="InParanoid" id="A0A151ZS31"/>
<gene>
    <name evidence="3" type="ORF">DLAC_11572</name>
</gene>
<evidence type="ECO:0000313" key="4">
    <source>
        <dbReference type="Proteomes" id="UP000076078"/>
    </source>
</evidence>
<dbReference type="FunCoup" id="A0A151ZS31">
    <property type="interactions" value="731"/>
</dbReference>
<keyword evidence="4" id="KW-1185">Reference proteome</keyword>
<keyword evidence="2" id="KW-0732">Signal</keyword>
<evidence type="ECO:0008006" key="5">
    <source>
        <dbReference type="Google" id="ProtNLM"/>
    </source>
</evidence>
<reference evidence="3 4" key="1">
    <citation type="submission" date="2015-12" db="EMBL/GenBank/DDBJ databases">
        <title>Dictyostelia acquired genes for synthesis and detection of signals that induce cell-type specialization by lateral gene transfer from prokaryotes.</title>
        <authorList>
            <person name="Gloeckner G."/>
            <person name="Schaap P."/>
        </authorList>
    </citation>
    <scope>NUCLEOTIDE SEQUENCE [LARGE SCALE GENOMIC DNA]</scope>
    <source>
        <strain evidence="3 4">TK</strain>
    </source>
</reference>
<evidence type="ECO:0000256" key="2">
    <source>
        <dbReference type="SAM" id="SignalP"/>
    </source>
</evidence>
<feature type="compositionally biased region" description="Low complexity" evidence="1">
    <location>
        <begin position="199"/>
        <end position="214"/>
    </location>
</feature>
<feature type="compositionally biased region" description="Low complexity" evidence="1">
    <location>
        <begin position="229"/>
        <end position="257"/>
    </location>
</feature>
<sequence length="295" mass="31869">MKKQILVIFTIGFLIGVSLGDYVNQYLYKASGLKSECSNEVTDVVSFQTGACTEQGFIYQCDYENQLLLQMVYNDTTCEFFLYNNTFEWNTCNLFTTLNCSQKLDIQPQTTTTYLYGDCSQTTDPVYAHTNFLGMCAEPYAVFGENWIQRECNSTYLTVNYYKDPNQPSSFSSSSGTVSSIFSSLSSGSGFTGGGNDGSDGTSGSASKTTATSGRNDFTTGADTEPIVSASGSTGSTSANSGSQTSGSQTSGSQTSGSSFEYSIPQCYDQYLVYSNYIQLSTPSCSNGVEFTQCN</sequence>
<dbReference type="EMBL" id="LODT01000021">
    <property type="protein sequence ID" value="KYQ96756.1"/>
    <property type="molecule type" value="Genomic_DNA"/>
</dbReference>
<organism evidence="3 4">
    <name type="scientific">Tieghemostelium lacteum</name>
    <name type="common">Slime mold</name>
    <name type="synonym">Dictyostelium lacteum</name>
    <dbReference type="NCBI Taxonomy" id="361077"/>
    <lineage>
        <taxon>Eukaryota</taxon>
        <taxon>Amoebozoa</taxon>
        <taxon>Evosea</taxon>
        <taxon>Eumycetozoa</taxon>
        <taxon>Dictyostelia</taxon>
        <taxon>Dictyosteliales</taxon>
        <taxon>Raperosteliaceae</taxon>
        <taxon>Tieghemostelium</taxon>
    </lineage>
</organism>
<comment type="caution">
    <text evidence="3">The sequence shown here is derived from an EMBL/GenBank/DDBJ whole genome shotgun (WGS) entry which is preliminary data.</text>
</comment>
<evidence type="ECO:0000313" key="3">
    <source>
        <dbReference type="EMBL" id="KYQ96756.1"/>
    </source>
</evidence>
<protein>
    <recommendedName>
        <fullName evidence="5">Transmembrane protein</fullName>
    </recommendedName>
</protein>
<feature type="region of interest" description="Disordered" evidence="1">
    <location>
        <begin position="192"/>
        <end position="257"/>
    </location>
</feature>
<proteinExistence type="predicted"/>
<feature type="chain" id="PRO_5007593415" description="Transmembrane protein" evidence="2">
    <location>
        <begin position="21"/>
        <end position="295"/>
    </location>
</feature>
<feature type="signal peptide" evidence="2">
    <location>
        <begin position="1"/>
        <end position="20"/>
    </location>
</feature>